<dbReference type="AlphaFoldDB" id="A0A915J983"/>
<evidence type="ECO:0000313" key="2">
    <source>
        <dbReference type="Proteomes" id="UP000887565"/>
    </source>
</evidence>
<feature type="region of interest" description="Disordered" evidence="1">
    <location>
        <begin position="1"/>
        <end position="65"/>
    </location>
</feature>
<dbReference type="Proteomes" id="UP000887565">
    <property type="component" value="Unplaced"/>
</dbReference>
<organism evidence="2 3">
    <name type="scientific">Romanomermis culicivorax</name>
    <name type="common">Nematode worm</name>
    <dbReference type="NCBI Taxonomy" id="13658"/>
    <lineage>
        <taxon>Eukaryota</taxon>
        <taxon>Metazoa</taxon>
        <taxon>Ecdysozoa</taxon>
        <taxon>Nematoda</taxon>
        <taxon>Enoplea</taxon>
        <taxon>Dorylaimia</taxon>
        <taxon>Mermithida</taxon>
        <taxon>Mermithoidea</taxon>
        <taxon>Mermithidae</taxon>
        <taxon>Romanomermis</taxon>
    </lineage>
</organism>
<feature type="compositionally biased region" description="Polar residues" evidence="1">
    <location>
        <begin position="11"/>
        <end position="23"/>
    </location>
</feature>
<evidence type="ECO:0000256" key="1">
    <source>
        <dbReference type="SAM" id="MobiDB-lite"/>
    </source>
</evidence>
<sequence>MEPSPTARVATYQSSVRSPNDGSTADPMASNKPVVADPHLADADQYGHSHHQSQSHCNNDQYDSRHDCTTTALTTATITTTIIVATITMLRQINVTNIVIDSPPFCTLLMSLNENTSKTDDFINI</sequence>
<proteinExistence type="predicted"/>
<evidence type="ECO:0000313" key="3">
    <source>
        <dbReference type="WBParaSite" id="nRc.2.0.1.t22314-RA"/>
    </source>
</evidence>
<name>A0A915J983_ROMCU</name>
<keyword evidence="2" id="KW-1185">Reference proteome</keyword>
<accession>A0A915J983</accession>
<protein>
    <submittedName>
        <fullName evidence="3">Uncharacterized protein</fullName>
    </submittedName>
</protein>
<reference evidence="3" key="1">
    <citation type="submission" date="2022-11" db="UniProtKB">
        <authorList>
            <consortium name="WormBaseParasite"/>
        </authorList>
    </citation>
    <scope>IDENTIFICATION</scope>
</reference>
<dbReference type="WBParaSite" id="nRc.2.0.1.t22314-RA">
    <property type="protein sequence ID" value="nRc.2.0.1.t22314-RA"/>
    <property type="gene ID" value="nRc.2.0.1.g22314"/>
</dbReference>